<name>A0A1H8YI39_9PSEU</name>
<dbReference type="GO" id="GO:0071949">
    <property type="term" value="F:FAD binding"/>
    <property type="evidence" value="ECO:0007669"/>
    <property type="project" value="InterPro"/>
</dbReference>
<feature type="domain" description="FAD-binding" evidence="4">
    <location>
        <begin position="4"/>
        <end position="351"/>
    </location>
</feature>
<dbReference type="InterPro" id="IPR050641">
    <property type="entry name" value="RIFMO-like"/>
</dbReference>
<dbReference type="Gene3D" id="3.40.30.120">
    <property type="match status" value="1"/>
</dbReference>
<evidence type="ECO:0000313" key="5">
    <source>
        <dbReference type="EMBL" id="SEP51860.1"/>
    </source>
</evidence>
<sequence>MKTAPVLIVGGGLAGLTSSLFLARQGIPSLLVDRHAGVSIHGRARGINQRTMEIYRAYGVADAIERAGAPFDAESGVARCTSLAGEWEWLFDAEEPRAWPELTAGVFCMADQNTVEPILIEAARTAGAEHLFNTELLDFDTDGEGVRATVEDRDTGHRQVVRATYLVAADGNRSPIRQRLGIARTGEMTFQHSMNIVFRAKLSEFLPRRALFWMIANPDGFFGGLVSSADPNRWQLSVGYDPATESSADFTRERCVRLVHTAVGKEIDVDIEGVAAWEQSVGVAEGYRAGRVFLVGDSAHVWPPAGALGANTGVQDAHNLAWKLASVLKDQAGDDLLDTYDAERRPLAETLAPMIVAHQRARHSGAPEPEEMDGRTQAFGGGYGAGPVFDSGFGRQARVGRRAPHLWLGDTALHDLCVGDFVLLCDSPEWMEAARTVPVRAHRAENADGWSQHYGRGAVLIRPDGYIAWRSTGSASASDLTNAIDHALHPADGEQLGTR</sequence>
<reference evidence="5 6" key="1">
    <citation type="submission" date="2016-10" db="EMBL/GenBank/DDBJ databases">
        <authorList>
            <person name="de Groot N.N."/>
        </authorList>
    </citation>
    <scope>NUCLEOTIDE SEQUENCE [LARGE SCALE GENOMIC DNA]</scope>
    <source>
        <strain evidence="5 6">DSM 44993</strain>
    </source>
</reference>
<dbReference type="PRINTS" id="PR00420">
    <property type="entry name" value="RNGMNOXGNASE"/>
</dbReference>
<accession>A0A1H8YI39</accession>
<dbReference type="STRING" id="394193.SAMN04489732_117178"/>
<evidence type="ECO:0000256" key="3">
    <source>
        <dbReference type="ARBA" id="ARBA00022827"/>
    </source>
</evidence>
<dbReference type="Gene3D" id="3.50.50.60">
    <property type="entry name" value="FAD/NAD(P)-binding domain"/>
    <property type="match status" value="1"/>
</dbReference>
<dbReference type="PANTHER" id="PTHR43004:SF19">
    <property type="entry name" value="BINDING MONOOXYGENASE, PUTATIVE (JCVI)-RELATED"/>
    <property type="match status" value="1"/>
</dbReference>
<evidence type="ECO:0000256" key="1">
    <source>
        <dbReference type="ARBA" id="ARBA00001974"/>
    </source>
</evidence>
<organism evidence="5 6">
    <name type="scientific">Amycolatopsis saalfeldensis</name>
    <dbReference type="NCBI Taxonomy" id="394193"/>
    <lineage>
        <taxon>Bacteria</taxon>
        <taxon>Bacillati</taxon>
        <taxon>Actinomycetota</taxon>
        <taxon>Actinomycetes</taxon>
        <taxon>Pseudonocardiales</taxon>
        <taxon>Pseudonocardiaceae</taxon>
        <taxon>Amycolatopsis</taxon>
    </lineage>
</organism>
<evidence type="ECO:0000256" key="2">
    <source>
        <dbReference type="ARBA" id="ARBA00022630"/>
    </source>
</evidence>
<dbReference type="GO" id="GO:0016709">
    <property type="term" value="F:oxidoreductase activity, acting on paired donors, with incorporation or reduction of molecular oxygen, NAD(P)H as one donor, and incorporation of one atom of oxygen"/>
    <property type="evidence" value="ECO:0007669"/>
    <property type="project" value="UniProtKB-ARBA"/>
</dbReference>
<proteinExistence type="predicted"/>
<dbReference type="Pfam" id="PF21274">
    <property type="entry name" value="Rng_hyd_C"/>
    <property type="match status" value="1"/>
</dbReference>
<gene>
    <name evidence="5" type="ORF">SAMN04489732_117178</name>
</gene>
<dbReference type="SUPFAM" id="SSF51905">
    <property type="entry name" value="FAD/NAD(P)-binding domain"/>
    <property type="match status" value="1"/>
</dbReference>
<dbReference type="Gene3D" id="3.30.9.10">
    <property type="entry name" value="D-Amino Acid Oxidase, subunit A, domain 2"/>
    <property type="match status" value="1"/>
</dbReference>
<protein>
    <submittedName>
        <fullName evidence="5">Putative polyketide hydroxylase</fullName>
    </submittedName>
</protein>
<evidence type="ECO:0000313" key="6">
    <source>
        <dbReference type="Proteomes" id="UP000198582"/>
    </source>
</evidence>
<keyword evidence="3" id="KW-0274">FAD</keyword>
<evidence type="ECO:0000259" key="4">
    <source>
        <dbReference type="Pfam" id="PF01494"/>
    </source>
</evidence>
<keyword evidence="6" id="KW-1185">Reference proteome</keyword>
<dbReference type="OrthoDB" id="4246007at2"/>
<keyword evidence="2" id="KW-0285">Flavoprotein</keyword>
<dbReference type="InterPro" id="IPR036188">
    <property type="entry name" value="FAD/NAD-bd_sf"/>
</dbReference>
<dbReference type="InterPro" id="IPR002938">
    <property type="entry name" value="FAD-bd"/>
</dbReference>
<dbReference type="Proteomes" id="UP000198582">
    <property type="component" value="Unassembled WGS sequence"/>
</dbReference>
<dbReference type="RefSeq" id="WP_091624174.1">
    <property type="nucleotide sequence ID" value="NZ_FOEF01000017.1"/>
</dbReference>
<dbReference type="Pfam" id="PF01494">
    <property type="entry name" value="FAD_binding_3"/>
    <property type="match status" value="1"/>
</dbReference>
<comment type="cofactor">
    <cofactor evidence="1">
        <name>FAD</name>
        <dbReference type="ChEBI" id="CHEBI:57692"/>
    </cofactor>
</comment>
<dbReference type="PANTHER" id="PTHR43004">
    <property type="entry name" value="TRK SYSTEM POTASSIUM UPTAKE PROTEIN"/>
    <property type="match status" value="1"/>
</dbReference>
<dbReference type="AlphaFoldDB" id="A0A1H8YI39"/>
<dbReference type="EMBL" id="FOEF01000017">
    <property type="protein sequence ID" value="SEP51860.1"/>
    <property type="molecule type" value="Genomic_DNA"/>
</dbReference>